<organism evidence="7 8">
    <name type="scientific">Marinifilum caeruleilacunae</name>
    <dbReference type="NCBI Taxonomy" id="2499076"/>
    <lineage>
        <taxon>Bacteria</taxon>
        <taxon>Pseudomonadati</taxon>
        <taxon>Bacteroidota</taxon>
        <taxon>Bacteroidia</taxon>
        <taxon>Marinilabiliales</taxon>
        <taxon>Marinifilaceae</taxon>
    </lineage>
</organism>
<dbReference type="SMART" id="SM00028">
    <property type="entry name" value="TPR"/>
    <property type="match status" value="3"/>
</dbReference>
<dbReference type="Pfam" id="PF07676">
    <property type="entry name" value="PD40"/>
    <property type="match status" value="3"/>
</dbReference>
<keyword evidence="3" id="KW-0998">Cell outer membrane</keyword>
<comment type="subcellular location">
    <subcellularLocation>
        <location evidence="1">Cell outer membrane</location>
    </subcellularLocation>
</comment>
<dbReference type="PANTHER" id="PTHR30329:SF21">
    <property type="entry name" value="LIPOPROTEIN YIAD-RELATED"/>
    <property type="match status" value="1"/>
</dbReference>
<evidence type="ECO:0000256" key="3">
    <source>
        <dbReference type="ARBA" id="ARBA00023237"/>
    </source>
</evidence>
<evidence type="ECO:0000313" key="7">
    <source>
        <dbReference type="EMBL" id="NOU59534.1"/>
    </source>
</evidence>
<dbReference type="PANTHER" id="PTHR30329">
    <property type="entry name" value="STATOR ELEMENT OF FLAGELLAR MOTOR COMPLEX"/>
    <property type="match status" value="1"/>
</dbReference>
<dbReference type="CDD" id="cd07185">
    <property type="entry name" value="OmpA_C-like"/>
    <property type="match status" value="1"/>
</dbReference>
<dbReference type="InterPro" id="IPR006665">
    <property type="entry name" value="OmpA-like"/>
</dbReference>
<dbReference type="InterPro" id="IPR011659">
    <property type="entry name" value="WD40"/>
</dbReference>
<dbReference type="Gene3D" id="1.25.40.10">
    <property type="entry name" value="Tetratricopeptide repeat domain"/>
    <property type="match status" value="1"/>
</dbReference>
<dbReference type="Gene3D" id="2.120.10.30">
    <property type="entry name" value="TolB, C-terminal domain"/>
    <property type="match status" value="1"/>
</dbReference>
<reference evidence="7 8" key="1">
    <citation type="submission" date="2018-12" db="EMBL/GenBank/DDBJ databases">
        <title>Marinifilum JC070 sp. nov., a marine bacterium isolated from Yongle Blue Hole in the South China Sea.</title>
        <authorList>
            <person name="Fu T."/>
        </authorList>
    </citation>
    <scope>NUCLEOTIDE SEQUENCE [LARGE SCALE GENOMIC DNA]</scope>
    <source>
        <strain evidence="7 8">JC070</strain>
    </source>
</reference>
<dbReference type="SUPFAM" id="SSF82171">
    <property type="entry name" value="DPP6 N-terminal domain-like"/>
    <property type="match status" value="1"/>
</dbReference>
<dbReference type="PRINTS" id="PR01021">
    <property type="entry name" value="OMPADOMAIN"/>
</dbReference>
<evidence type="ECO:0000256" key="1">
    <source>
        <dbReference type="ARBA" id="ARBA00004442"/>
    </source>
</evidence>
<feature type="repeat" description="TPR" evidence="4">
    <location>
        <begin position="122"/>
        <end position="155"/>
    </location>
</feature>
<dbReference type="InterPro" id="IPR036737">
    <property type="entry name" value="OmpA-like_sf"/>
</dbReference>
<proteinExistence type="predicted"/>
<dbReference type="InterPro" id="IPR050330">
    <property type="entry name" value="Bact_OuterMem_StrucFunc"/>
</dbReference>
<keyword evidence="2 5" id="KW-0472">Membrane</keyword>
<dbReference type="Gene3D" id="3.30.1330.60">
    <property type="entry name" value="OmpA-like domain"/>
    <property type="match status" value="1"/>
</dbReference>
<sequence length="672" mass="76638">MPAEPACMLKFVIGNKLSSKQKMRKYTVILIFLLSVTYSAVAQKKYSVKSRKAIHYYEMAAQHYRNRDNQQALDKLTKALEVKSNFIEAYLFQADVYHSMKNTELEIHAYLKAIEIDNDYFPRVHFNLGNAYLKLGKYEMAKGKFEEFLSFSKISSRNKAKAMKQIMNCDVALRMIANPVEFNPVNIGKAINTENDEYWPSLTADEEVLIFTRLSARMNDTEVKLEPQEDFWLALKDEDSWRPAQSLSESINTASNEGAQSITADGRYMYFTACGRKDGLGRCDIYYSLREGDQWSKPMNLGPVINSAAWEAQPSISADGRILYFVSNRKSGKGKMDIWKSELLEILPGGKQRWSKPVNLDFNTSNNEMSPFIHASNQYLVIASDGLPGMGGYDLYKLTRKDDQKWSEPVNLGYPINTFADELGLVINASGDKAYFSSDRLEGKGKDIFTFDLPLEHQPPMVSWLKGKVYDVETKDNLYASLQLIDLNSNDTVAKINSDKVNGEYLICLPAGKEYMFSAESEGYLYYSDHFSLMENKEQNKAQELNIGLQKMKLGSEIVLRNVFFDTDSWEILPKSESELYVLYQLLIQNQGFVVEISGHTDHTGSEEHNLKLSENRAKSVCDYLIDKGIHKDRLLFKGYGSSKAIADNRTKEGKALNRRTEFRIVNIKEDQ</sequence>
<dbReference type="InterPro" id="IPR006664">
    <property type="entry name" value="OMP_bac"/>
</dbReference>
<evidence type="ECO:0000256" key="2">
    <source>
        <dbReference type="ARBA" id="ARBA00023136"/>
    </source>
</evidence>
<keyword evidence="4" id="KW-0802">TPR repeat</keyword>
<dbReference type="Proteomes" id="UP000732105">
    <property type="component" value="Unassembled WGS sequence"/>
</dbReference>
<dbReference type="InterPro" id="IPR011042">
    <property type="entry name" value="6-blade_b-propeller_TolB-like"/>
</dbReference>
<evidence type="ECO:0000256" key="5">
    <source>
        <dbReference type="PROSITE-ProRule" id="PRU00473"/>
    </source>
</evidence>
<dbReference type="EMBL" id="RZNH01000008">
    <property type="protein sequence ID" value="NOU59534.1"/>
    <property type="molecule type" value="Genomic_DNA"/>
</dbReference>
<dbReference type="InterPro" id="IPR011990">
    <property type="entry name" value="TPR-like_helical_dom_sf"/>
</dbReference>
<dbReference type="PROSITE" id="PS50005">
    <property type="entry name" value="TPR"/>
    <property type="match status" value="1"/>
</dbReference>
<keyword evidence="8" id="KW-1185">Reference proteome</keyword>
<evidence type="ECO:0000259" key="6">
    <source>
        <dbReference type="PROSITE" id="PS51123"/>
    </source>
</evidence>
<dbReference type="PROSITE" id="PS51123">
    <property type="entry name" value="OMPA_2"/>
    <property type="match status" value="1"/>
</dbReference>
<evidence type="ECO:0000256" key="4">
    <source>
        <dbReference type="PROSITE-ProRule" id="PRU00339"/>
    </source>
</evidence>
<name>A0ABX1WTU8_9BACT</name>
<comment type="caution">
    <text evidence="7">The sequence shown here is derived from an EMBL/GenBank/DDBJ whole genome shotgun (WGS) entry which is preliminary data.</text>
</comment>
<dbReference type="InterPro" id="IPR019734">
    <property type="entry name" value="TPR_rpt"/>
</dbReference>
<dbReference type="SUPFAM" id="SSF48452">
    <property type="entry name" value="TPR-like"/>
    <property type="match status" value="1"/>
</dbReference>
<evidence type="ECO:0000313" key="8">
    <source>
        <dbReference type="Proteomes" id="UP000732105"/>
    </source>
</evidence>
<dbReference type="Pfam" id="PF13414">
    <property type="entry name" value="TPR_11"/>
    <property type="match status" value="1"/>
</dbReference>
<feature type="domain" description="OmpA-like" evidence="6">
    <location>
        <begin position="552"/>
        <end position="669"/>
    </location>
</feature>
<protein>
    <submittedName>
        <fullName evidence="7">Tetratricopeptide repeat protein</fullName>
    </submittedName>
</protein>
<dbReference type="Pfam" id="PF00691">
    <property type="entry name" value="OmpA"/>
    <property type="match status" value="1"/>
</dbReference>
<accession>A0ABX1WTU8</accession>
<gene>
    <name evidence="7" type="ORF">ELS83_06865</name>
</gene>
<dbReference type="SUPFAM" id="SSF103088">
    <property type="entry name" value="OmpA-like"/>
    <property type="match status" value="1"/>
</dbReference>